<dbReference type="Proteomes" id="UP000811619">
    <property type="component" value="Unassembled WGS sequence"/>
</dbReference>
<organism evidence="2 3">
    <name type="scientific">Claviceps africana</name>
    <dbReference type="NCBI Taxonomy" id="83212"/>
    <lineage>
        <taxon>Eukaryota</taxon>
        <taxon>Fungi</taxon>
        <taxon>Dikarya</taxon>
        <taxon>Ascomycota</taxon>
        <taxon>Pezizomycotina</taxon>
        <taxon>Sordariomycetes</taxon>
        <taxon>Hypocreomycetidae</taxon>
        <taxon>Hypocreales</taxon>
        <taxon>Clavicipitaceae</taxon>
        <taxon>Claviceps</taxon>
    </lineage>
</organism>
<accession>A0A8K0J0T3</accession>
<reference evidence="2" key="1">
    <citation type="journal article" date="2020" name="bioRxiv">
        <title>Whole genome comparisons of ergot fungi reveals the divergence and evolution of species within the genus Claviceps are the result of varying mechanisms driving genome evolution and host range expansion.</title>
        <authorList>
            <person name="Wyka S.A."/>
            <person name="Mondo S.J."/>
            <person name="Liu M."/>
            <person name="Dettman J."/>
            <person name="Nalam V."/>
            <person name="Broders K.D."/>
        </authorList>
    </citation>
    <scope>NUCLEOTIDE SEQUENCE</scope>
    <source>
        <strain evidence="2">CCC 489</strain>
    </source>
</reference>
<keyword evidence="3" id="KW-1185">Reference proteome</keyword>
<protein>
    <submittedName>
        <fullName evidence="2">Uncharacterized protein</fullName>
    </submittedName>
</protein>
<feature type="non-terminal residue" evidence="2">
    <location>
        <position position="99"/>
    </location>
</feature>
<comment type="caution">
    <text evidence="2">The sequence shown here is derived from an EMBL/GenBank/DDBJ whole genome shotgun (WGS) entry which is preliminary data.</text>
</comment>
<name>A0A8K0J0T3_9HYPO</name>
<proteinExistence type="predicted"/>
<gene>
    <name evidence="2" type="ORF">E4U42_000226</name>
</gene>
<feature type="region of interest" description="Disordered" evidence="1">
    <location>
        <begin position="1"/>
        <end position="48"/>
    </location>
</feature>
<evidence type="ECO:0000313" key="3">
    <source>
        <dbReference type="Proteomes" id="UP000811619"/>
    </source>
</evidence>
<sequence length="99" mass="10159">MNHQGHGQHHAGSDTDVGALPPTQPMTANGNASALEHNPLQTANPDAFPAMPDGQLFIQDANLGNVAMPSDSPSVLVPMVMAMASGESIQIPPPNTVSP</sequence>
<evidence type="ECO:0000313" key="2">
    <source>
        <dbReference type="EMBL" id="KAG5914937.1"/>
    </source>
</evidence>
<dbReference type="AlphaFoldDB" id="A0A8K0J0T3"/>
<evidence type="ECO:0000256" key="1">
    <source>
        <dbReference type="SAM" id="MobiDB-lite"/>
    </source>
</evidence>
<dbReference type="EMBL" id="SRPY01001047">
    <property type="protein sequence ID" value="KAG5914937.1"/>
    <property type="molecule type" value="Genomic_DNA"/>
</dbReference>